<dbReference type="RefSeq" id="WP_120334056.1">
    <property type="nucleotide sequence ID" value="NZ_MCAQ01000012.1"/>
</dbReference>
<comment type="caution">
    <text evidence="3">The sequence shown here is derived from an EMBL/GenBank/DDBJ whole genome shotgun (WGS) entry which is preliminary data.</text>
</comment>
<dbReference type="EMBL" id="MCAQ01000012">
    <property type="protein sequence ID" value="RKF36922.1"/>
    <property type="molecule type" value="Genomic_DNA"/>
</dbReference>
<dbReference type="InterPro" id="IPR051262">
    <property type="entry name" value="SMP-30/CGR1_Lactonase"/>
</dbReference>
<evidence type="ECO:0000313" key="4">
    <source>
        <dbReference type="Proteomes" id="UP000286402"/>
    </source>
</evidence>
<dbReference type="PANTHER" id="PTHR47572">
    <property type="entry name" value="LIPOPROTEIN-RELATED"/>
    <property type="match status" value="1"/>
</dbReference>
<dbReference type="PANTHER" id="PTHR47572:SF4">
    <property type="entry name" value="LACTONASE DRP35"/>
    <property type="match status" value="1"/>
</dbReference>
<keyword evidence="1" id="KW-0378">Hydrolase</keyword>
<accession>A0A420FVG8</accession>
<evidence type="ECO:0000259" key="2">
    <source>
        <dbReference type="Pfam" id="PF08450"/>
    </source>
</evidence>
<dbReference type="AlphaFoldDB" id="A0A420FVG8"/>
<protein>
    <submittedName>
        <fullName evidence="3">Gluconolactonase</fullName>
    </submittedName>
</protein>
<dbReference type="Proteomes" id="UP000286402">
    <property type="component" value="Unassembled WGS sequence"/>
</dbReference>
<dbReference type="Pfam" id="PF08450">
    <property type="entry name" value="SGL"/>
    <property type="match status" value="1"/>
</dbReference>
<dbReference type="InterPro" id="IPR013658">
    <property type="entry name" value="SGL"/>
</dbReference>
<keyword evidence="4" id="KW-1185">Reference proteome</keyword>
<feature type="domain" description="SMP-30/Gluconolactonase/LRE-like region" evidence="2">
    <location>
        <begin position="46"/>
        <end position="288"/>
    </location>
</feature>
<evidence type="ECO:0000256" key="1">
    <source>
        <dbReference type="ARBA" id="ARBA00022801"/>
    </source>
</evidence>
<gene>
    <name evidence="3" type="ORF">BCY89_04465</name>
</gene>
<dbReference type="Gene3D" id="2.120.10.30">
    <property type="entry name" value="TolB, C-terminal domain"/>
    <property type="match status" value="1"/>
</dbReference>
<organism evidence="3 4">
    <name type="scientific">Sphingobacterium siyangense</name>
    <dbReference type="NCBI Taxonomy" id="459529"/>
    <lineage>
        <taxon>Bacteria</taxon>
        <taxon>Pseudomonadati</taxon>
        <taxon>Bacteroidota</taxon>
        <taxon>Sphingobacteriia</taxon>
        <taxon>Sphingobacteriales</taxon>
        <taxon>Sphingobacteriaceae</taxon>
        <taxon>Sphingobacterium</taxon>
    </lineage>
</organism>
<dbReference type="GO" id="GO:0016787">
    <property type="term" value="F:hydrolase activity"/>
    <property type="evidence" value="ECO:0007669"/>
    <property type="project" value="UniProtKB-KW"/>
</dbReference>
<proteinExistence type="predicted"/>
<sequence length="302" mass="33751">MFHSAHSRRHWPTLLLSVLFSLNGLDLSAQLFHQDSLKLIARQFAFTEGPAVDKTGDIYFTDQPNNKIWKYSTKGQLSLFKDSAGRANGLYFNHQGQLLACADEKNEIWSISKDGQVTVLLTAFDGKKLNGPNDLWADKKGGIYFTDPFYLRNYWTRKKPEIAGQKVYYLPPGKAKKPIVVADDVSKPNGIVGSPDGRYLYVADIERNKTYRYTIESDGKLSGQTALIDKGSDGMTLDHQGNIYLTGKGVFIYSPTGLLIGHIEVNEPWTSNVCFGGKDRTVLFITASTAIYRIPMHTRGVD</sequence>
<name>A0A420FVG8_9SPHI</name>
<evidence type="ECO:0000313" key="3">
    <source>
        <dbReference type="EMBL" id="RKF36922.1"/>
    </source>
</evidence>
<dbReference type="InterPro" id="IPR011042">
    <property type="entry name" value="6-blade_b-propeller_TolB-like"/>
</dbReference>
<reference evidence="3 4" key="1">
    <citation type="submission" date="2016-07" db="EMBL/GenBank/DDBJ databases">
        <title>Genome analysis of Sphingobacterium siyangense T12B17.</title>
        <authorList>
            <person name="Xu D."/>
            <person name="Su Y."/>
            <person name="Zheng S."/>
        </authorList>
    </citation>
    <scope>NUCLEOTIDE SEQUENCE [LARGE SCALE GENOMIC DNA]</scope>
    <source>
        <strain evidence="3 4">T12B17</strain>
    </source>
</reference>
<dbReference type="SUPFAM" id="SSF63829">
    <property type="entry name" value="Calcium-dependent phosphotriesterase"/>
    <property type="match status" value="1"/>
</dbReference>